<feature type="transmembrane region" description="Helical" evidence="7">
    <location>
        <begin position="290"/>
        <end position="313"/>
    </location>
</feature>
<name>A0AAV4TAY4_9ARAC</name>
<evidence type="ECO:0000256" key="5">
    <source>
        <dbReference type="ARBA" id="ARBA00022989"/>
    </source>
</evidence>
<dbReference type="GO" id="GO:0016020">
    <property type="term" value="C:membrane"/>
    <property type="evidence" value="ECO:0007669"/>
    <property type="project" value="UniProtKB-SubCell"/>
</dbReference>
<feature type="transmembrane region" description="Helical" evidence="7">
    <location>
        <begin position="53"/>
        <end position="77"/>
    </location>
</feature>
<feature type="transmembrane region" description="Helical" evidence="7">
    <location>
        <begin position="89"/>
        <end position="110"/>
    </location>
</feature>
<gene>
    <name evidence="9" type="primary">svop</name>
    <name evidence="9" type="ORF">CDAR_247801</name>
</gene>
<feature type="transmembrane region" description="Helical" evidence="7">
    <location>
        <begin position="207"/>
        <end position="228"/>
    </location>
</feature>
<evidence type="ECO:0000259" key="8">
    <source>
        <dbReference type="PROSITE" id="PS50850"/>
    </source>
</evidence>
<feature type="domain" description="Major facilitator superfamily (MFS) profile" evidence="8">
    <location>
        <begin position="55"/>
        <end position="359"/>
    </location>
</feature>
<dbReference type="PROSITE" id="PS50850">
    <property type="entry name" value="MFS"/>
    <property type="match status" value="1"/>
</dbReference>
<dbReference type="InterPro" id="IPR020846">
    <property type="entry name" value="MFS_dom"/>
</dbReference>
<dbReference type="Pfam" id="PF00083">
    <property type="entry name" value="Sugar_tr"/>
    <property type="match status" value="1"/>
</dbReference>
<evidence type="ECO:0000256" key="3">
    <source>
        <dbReference type="ARBA" id="ARBA00022448"/>
    </source>
</evidence>
<dbReference type="GO" id="GO:0022857">
    <property type="term" value="F:transmembrane transporter activity"/>
    <property type="evidence" value="ECO:0007669"/>
    <property type="project" value="InterPro"/>
</dbReference>
<evidence type="ECO:0000256" key="1">
    <source>
        <dbReference type="ARBA" id="ARBA00004141"/>
    </source>
</evidence>
<evidence type="ECO:0000313" key="10">
    <source>
        <dbReference type="Proteomes" id="UP001054837"/>
    </source>
</evidence>
<sequence length="359" mass="39719">MMIGLNEINGSHQEDKKIRNGSDVVIQNGEKIEGLTFTVDDAVNKVGYGKFQIILLILAGIGWMADACEIFILSVIGDFLACDWPLYRWQIALLTSIVFVGITVGSPTFGILADVYGRKKSLVASLALLFIFGAVSAASPSYVWMVAFRGFMGFAVGGLAQGLTLCTEYCPTAMRGKAGLYLCYFWSLGTCLVTLLAWLIMEYLDSWRILLLIVSLPCLMGVIAMKWFPESARYYLVSGQRDKAIDILQQMAKMNGCELPPGQLVQVSEEQKLGRVKDLLSKEYRLSSILFWYIWLATAFAYYGIALVSPIIITEGSFTKGGNDTNSTFFEDLSSHVQCSSLTSQNYIDLLWTSAAEFP</sequence>
<dbReference type="Gene3D" id="1.20.1250.20">
    <property type="entry name" value="MFS general substrate transporter like domains"/>
    <property type="match status" value="1"/>
</dbReference>
<keyword evidence="3" id="KW-0813">Transport</keyword>
<dbReference type="InterPro" id="IPR036259">
    <property type="entry name" value="MFS_trans_sf"/>
</dbReference>
<feature type="transmembrane region" description="Helical" evidence="7">
    <location>
        <begin position="122"/>
        <end position="140"/>
    </location>
</feature>
<dbReference type="PANTHER" id="PTHR23511:SF45">
    <property type="entry name" value="SVOP LIKE"/>
    <property type="match status" value="1"/>
</dbReference>
<evidence type="ECO:0000256" key="7">
    <source>
        <dbReference type="SAM" id="Phobius"/>
    </source>
</evidence>
<keyword evidence="5 7" id="KW-1133">Transmembrane helix</keyword>
<keyword evidence="6 7" id="KW-0472">Membrane</keyword>
<protein>
    <submittedName>
        <fullName evidence="9">Synaptic vesicle 2-related protein</fullName>
    </submittedName>
</protein>
<keyword evidence="10" id="KW-1185">Reference proteome</keyword>
<feature type="non-terminal residue" evidence="9">
    <location>
        <position position="359"/>
    </location>
</feature>
<reference evidence="9 10" key="1">
    <citation type="submission" date="2021-06" db="EMBL/GenBank/DDBJ databases">
        <title>Caerostris darwini draft genome.</title>
        <authorList>
            <person name="Kono N."/>
            <person name="Arakawa K."/>
        </authorList>
    </citation>
    <scope>NUCLEOTIDE SEQUENCE [LARGE SCALE GENOMIC DNA]</scope>
</reference>
<proteinExistence type="inferred from homology"/>
<comment type="subcellular location">
    <subcellularLocation>
        <location evidence="1">Membrane</location>
        <topology evidence="1">Multi-pass membrane protein</topology>
    </subcellularLocation>
</comment>
<dbReference type="Proteomes" id="UP001054837">
    <property type="component" value="Unassembled WGS sequence"/>
</dbReference>
<evidence type="ECO:0000256" key="4">
    <source>
        <dbReference type="ARBA" id="ARBA00022692"/>
    </source>
</evidence>
<dbReference type="SUPFAM" id="SSF103473">
    <property type="entry name" value="MFS general substrate transporter"/>
    <property type="match status" value="1"/>
</dbReference>
<dbReference type="EMBL" id="BPLQ01009144">
    <property type="protein sequence ID" value="GIY42077.1"/>
    <property type="molecule type" value="Genomic_DNA"/>
</dbReference>
<feature type="transmembrane region" description="Helical" evidence="7">
    <location>
        <begin position="178"/>
        <end position="201"/>
    </location>
</feature>
<comment type="similarity">
    <text evidence="2">Belongs to the major facilitator superfamily.</text>
</comment>
<evidence type="ECO:0000256" key="6">
    <source>
        <dbReference type="ARBA" id="ARBA00023136"/>
    </source>
</evidence>
<organism evidence="9 10">
    <name type="scientific">Caerostris darwini</name>
    <dbReference type="NCBI Taxonomy" id="1538125"/>
    <lineage>
        <taxon>Eukaryota</taxon>
        <taxon>Metazoa</taxon>
        <taxon>Ecdysozoa</taxon>
        <taxon>Arthropoda</taxon>
        <taxon>Chelicerata</taxon>
        <taxon>Arachnida</taxon>
        <taxon>Araneae</taxon>
        <taxon>Araneomorphae</taxon>
        <taxon>Entelegynae</taxon>
        <taxon>Araneoidea</taxon>
        <taxon>Araneidae</taxon>
        <taxon>Caerostris</taxon>
    </lineage>
</organism>
<dbReference type="InterPro" id="IPR005828">
    <property type="entry name" value="MFS_sugar_transport-like"/>
</dbReference>
<evidence type="ECO:0000313" key="9">
    <source>
        <dbReference type="EMBL" id="GIY42077.1"/>
    </source>
</evidence>
<dbReference type="PANTHER" id="PTHR23511">
    <property type="entry name" value="SYNAPTIC VESICLE GLYCOPROTEIN 2"/>
    <property type="match status" value="1"/>
</dbReference>
<evidence type="ECO:0000256" key="2">
    <source>
        <dbReference type="ARBA" id="ARBA00008335"/>
    </source>
</evidence>
<dbReference type="AlphaFoldDB" id="A0AAV4TAY4"/>
<keyword evidence="4 7" id="KW-0812">Transmembrane</keyword>
<accession>A0AAV4TAY4</accession>
<comment type="caution">
    <text evidence="9">The sequence shown here is derived from an EMBL/GenBank/DDBJ whole genome shotgun (WGS) entry which is preliminary data.</text>
</comment>